<dbReference type="Proteomes" id="UP001595907">
    <property type="component" value="Unassembled WGS sequence"/>
</dbReference>
<gene>
    <name evidence="2" type="ORF">ACFOWM_06050</name>
</gene>
<feature type="signal peptide" evidence="1">
    <location>
        <begin position="1"/>
        <end position="21"/>
    </location>
</feature>
<proteinExistence type="predicted"/>
<evidence type="ECO:0008006" key="4">
    <source>
        <dbReference type="Google" id="ProtNLM"/>
    </source>
</evidence>
<reference evidence="3" key="1">
    <citation type="journal article" date="2019" name="Int. J. Syst. Evol. Microbiol.">
        <title>The Global Catalogue of Microorganisms (GCM) 10K type strain sequencing project: providing services to taxonomists for standard genome sequencing and annotation.</title>
        <authorList>
            <consortium name="The Broad Institute Genomics Platform"/>
            <consortium name="The Broad Institute Genome Sequencing Center for Infectious Disease"/>
            <person name="Wu L."/>
            <person name="Ma J."/>
        </authorList>
    </citation>
    <scope>NUCLEOTIDE SEQUENCE [LARGE SCALE GENOMIC DNA]</scope>
    <source>
        <strain evidence="3">CECT 8289</strain>
    </source>
</reference>
<comment type="caution">
    <text evidence="2">The sequence shown here is derived from an EMBL/GenBank/DDBJ whole genome shotgun (WGS) entry which is preliminary data.</text>
</comment>
<dbReference type="InterPro" id="IPR019853">
    <property type="entry name" value="GldB-like"/>
</dbReference>
<keyword evidence="3" id="KW-1185">Reference proteome</keyword>
<keyword evidence="1" id="KW-0732">Signal</keyword>
<evidence type="ECO:0000313" key="3">
    <source>
        <dbReference type="Proteomes" id="UP001595907"/>
    </source>
</evidence>
<feature type="chain" id="PRO_5046202399" description="Gliding motility-associated lipoprotein GldB" evidence="1">
    <location>
        <begin position="22"/>
        <end position="336"/>
    </location>
</feature>
<name>A0ABV8QRF6_9BACT</name>
<evidence type="ECO:0000256" key="1">
    <source>
        <dbReference type="SAM" id="SignalP"/>
    </source>
</evidence>
<dbReference type="Pfam" id="PF25594">
    <property type="entry name" value="GldB_lipo"/>
    <property type="match status" value="1"/>
</dbReference>
<dbReference type="RefSeq" id="WP_379707826.1">
    <property type="nucleotide sequence ID" value="NZ_JBHSCZ010000001.1"/>
</dbReference>
<organism evidence="2 3">
    <name type="scientific">Ferruginibacter yonginensis</name>
    <dbReference type="NCBI Taxonomy" id="1310416"/>
    <lineage>
        <taxon>Bacteria</taxon>
        <taxon>Pseudomonadati</taxon>
        <taxon>Bacteroidota</taxon>
        <taxon>Chitinophagia</taxon>
        <taxon>Chitinophagales</taxon>
        <taxon>Chitinophagaceae</taxon>
        <taxon>Ferruginibacter</taxon>
    </lineage>
</organism>
<evidence type="ECO:0000313" key="2">
    <source>
        <dbReference type="EMBL" id="MFC4262428.1"/>
    </source>
</evidence>
<accession>A0ABV8QRF6</accession>
<dbReference type="PROSITE" id="PS51257">
    <property type="entry name" value="PROKAR_LIPOPROTEIN"/>
    <property type="match status" value="1"/>
</dbReference>
<dbReference type="EMBL" id="JBHSCZ010000001">
    <property type="protein sequence ID" value="MFC4262428.1"/>
    <property type="molecule type" value="Genomic_DNA"/>
</dbReference>
<protein>
    <recommendedName>
        <fullName evidence="4">Gliding motility-associated lipoprotein GldB</fullName>
    </recommendedName>
</protein>
<sequence length="336" mass="38826">MRFIISLILLAVLFSCNNQHKIPDVSNVKVTLTTQRFEQSFFSIDTNQIIPQVDALIAKYPSFGENFMGTILGLDPKWSADTTALFLKQFIVFNKTVYDTSQKLFSDFSTYEAQIKKALQFVKYYYPQYKIPTKIITYIGPADGYGDILDEDVFYVGLHAHLGANFAMYKTGMVQEIYPDYITARFTPDYIVVNCMKNIVLDMYPEKNEDKRLLIQMIEKGKRLYLLNKFLPETPEHQLIGYTVAQLKDCYEHEAVIWNLFTQNNFLQTADNNLIKNYVSEGPKTAELGEKAPGNIGSFAGWQIVKKYMQNNTEVKLDSLMRMDCEKLYQTTKYKP</sequence>